<name>A0A0W8F9R6_9ZZZZ</name>
<proteinExistence type="predicted"/>
<sequence>MQASKDELMANRPLGRSTFYRGMSAPHDQNSSKDKNHSGDDKAREYKKRNGGF</sequence>
<reference evidence="2" key="1">
    <citation type="journal article" date="2015" name="Proc. Natl. Acad. Sci. U.S.A.">
        <title>Networks of energetic and metabolic interactions define dynamics in microbial communities.</title>
        <authorList>
            <person name="Embree M."/>
            <person name="Liu J.K."/>
            <person name="Al-Bassam M.M."/>
            <person name="Zengler K."/>
        </authorList>
    </citation>
    <scope>NUCLEOTIDE SEQUENCE</scope>
</reference>
<accession>A0A0W8F9R6</accession>
<protein>
    <submittedName>
        <fullName evidence="2">Uncharacterized protein</fullName>
    </submittedName>
</protein>
<dbReference type="AlphaFoldDB" id="A0A0W8F9R6"/>
<feature type="region of interest" description="Disordered" evidence="1">
    <location>
        <begin position="1"/>
        <end position="53"/>
    </location>
</feature>
<dbReference type="EMBL" id="LNQE01001433">
    <property type="protein sequence ID" value="KUG17589.1"/>
    <property type="molecule type" value="Genomic_DNA"/>
</dbReference>
<gene>
    <name evidence="2" type="ORF">ASZ90_012761</name>
</gene>
<feature type="compositionally biased region" description="Basic and acidic residues" evidence="1">
    <location>
        <begin position="30"/>
        <end position="44"/>
    </location>
</feature>
<comment type="caution">
    <text evidence="2">The sequence shown here is derived from an EMBL/GenBank/DDBJ whole genome shotgun (WGS) entry which is preliminary data.</text>
</comment>
<organism evidence="2">
    <name type="scientific">hydrocarbon metagenome</name>
    <dbReference type="NCBI Taxonomy" id="938273"/>
    <lineage>
        <taxon>unclassified sequences</taxon>
        <taxon>metagenomes</taxon>
        <taxon>ecological metagenomes</taxon>
    </lineage>
</organism>
<evidence type="ECO:0000256" key="1">
    <source>
        <dbReference type="SAM" id="MobiDB-lite"/>
    </source>
</evidence>
<evidence type="ECO:0000313" key="2">
    <source>
        <dbReference type="EMBL" id="KUG17589.1"/>
    </source>
</evidence>